<organism evidence="1">
    <name type="scientific">marine sediment metagenome</name>
    <dbReference type="NCBI Taxonomy" id="412755"/>
    <lineage>
        <taxon>unclassified sequences</taxon>
        <taxon>metagenomes</taxon>
        <taxon>ecological metagenomes</taxon>
    </lineage>
</organism>
<dbReference type="AlphaFoldDB" id="X1PIB1"/>
<reference evidence="1" key="1">
    <citation type="journal article" date="2014" name="Front. Microbiol.">
        <title>High frequency of phylogenetically diverse reductive dehalogenase-homologous genes in deep subseafloor sedimentary metagenomes.</title>
        <authorList>
            <person name="Kawai M."/>
            <person name="Futagami T."/>
            <person name="Toyoda A."/>
            <person name="Takaki Y."/>
            <person name="Nishi S."/>
            <person name="Hori S."/>
            <person name="Arai W."/>
            <person name="Tsubouchi T."/>
            <person name="Morono Y."/>
            <person name="Uchiyama I."/>
            <person name="Ito T."/>
            <person name="Fujiyama A."/>
            <person name="Inagaki F."/>
            <person name="Takami H."/>
        </authorList>
    </citation>
    <scope>NUCLEOTIDE SEQUENCE</scope>
    <source>
        <strain evidence="1">Expedition CK06-06</strain>
    </source>
</reference>
<proteinExistence type="predicted"/>
<evidence type="ECO:0000313" key="1">
    <source>
        <dbReference type="EMBL" id="GAI30609.1"/>
    </source>
</evidence>
<gene>
    <name evidence="1" type="ORF">S06H3_30676</name>
</gene>
<comment type="caution">
    <text evidence="1">The sequence shown here is derived from an EMBL/GenBank/DDBJ whole genome shotgun (WGS) entry which is preliminary data.</text>
</comment>
<sequence>MVTGGIDMPMWKLDMCPRCGGDIFVDRDMDGWYEECLQCSYRKDLKSTAEYEGQPSSKGEVVVSGV</sequence>
<protein>
    <submittedName>
        <fullName evidence="1">Uncharacterized protein</fullName>
    </submittedName>
</protein>
<name>X1PIB1_9ZZZZ</name>
<dbReference type="EMBL" id="BARV01018090">
    <property type="protein sequence ID" value="GAI30609.1"/>
    <property type="molecule type" value="Genomic_DNA"/>
</dbReference>
<accession>X1PIB1</accession>